<evidence type="ECO:0000256" key="8">
    <source>
        <dbReference type="ARBA" id="ARBA00023125"/>
    </source>
</evidence>
<keyword evidence="5 11" id="KW-0863">Zinc-finger</keyword>
<name>A0AB34GVT3_ESCRO</name>
<dbReference type="AlphaFoldDB" id="A0AB34GVT3"/>
<accession>A0AB34GVT3</accession>
<evidence type="ECO:0000256" key="5">
    <source>
        <dbReference type="ARBA" id="ARBA00022771"/>
    </source>
</evidence>
<evidence type="ECO:0000256" key="7">
    <source>
        <dbReference type="ARBA" id="ARBA00023015"/>
    </source>
</evidence>
<feature type="domain" description="C2H2-type" evidence="13">
    <location>
        <begin position="161"/>
        <end position="185"/>
    </location>
</feature>
<dbReference type="SUPFAM" id="SSF57667">
    <property type="entry name" value="beta-beta-alpha zinc fingers"/>
    <property type="match status" value="2"/>
</dbReference>
<evidence type="ECO:0000259" key="13">
    <source>
        <dbReference type="PROSITE" id="PS50157"/>
    </source>
</evidence>
<evidence type="ECO:0000256" key="10">
    <source>
        <dbReference type="ARBA" id="ARBA00023242"/>
    </source>
</evidence>
<dbReference type="SMART" id="SM00355">
    <property type="entry name" value="ZnF_C2H2"/>
    <property type="match status" value="4"/>
</dbReference>
<organism evidence="14 15">
    <name type="scientific">Eschrichtius robustus</name>
    <name type="common">California gray whale</name>
    <name type="synonym">Eschrichtius gibbosus</name>
    <dbReference type="NCBI Taxonomy" id="9764"/>
    <lineage>
        <taxon>Eukaryota</taxon>
        <taxon>Metazoa</taxon>
        <taxon>Chordata</taxon>
        <taxon>Craniata</taxon>
        <taxon>Vertebrata</taxon>
        <taxon>Euteleostomi</taxon>
        <taxon>Mammalia</taxon>
        <taxon>Eutheria</taxon>
        <taxon>Laurasiatheria</taxon>
        <taxon>Artiodactyla</taxon>
        <taxon>Whippomorpha</taxon>
        <taxon>Cetacea</taxon>
        <taxon>Mysticeti</taxon>
        <taxon>Eschrichtiidae</taxon>
        <taxon>Eschrichtius</taxon>
    </lineage>
</organism>
<evidence type="ECO:0000256" key="6">
    <source>
        <dbReference type="ARBA" id="ARBA00022833"/>
    </source>
</evidence>
<dbReference type="InterPro" id="IPR013083">
    <property type="entry name" value="Znf_RING/FYVE/PHD"/>
</dbReference>
<proteinExistence type="inferred from homology"/>
<evidence type="ECO:0000256" key="1">
    <source>
        <dbReference type="ARBA" id="ARBA00004123"/>
    </source>
</evidence>
<protein>
    <recommendedName>
        <fullName evidence="13">C2H2-type domain-containing protein</fullName>
    </recommendedName>
</protein>
<dbReference type="FunFam" id="3.30.160.60:FF:000513">
    <property type="entry name" value="POZ-, AT hook-, and zinc finger-containing protein 1 isoform X1"/>
    <property type="match status" value="1"/>
</dbReference>
<dbReference type="Pfam" id="PF00096">
    <property type="entry name" value="zf-C2H2"/>
    <property type="match status" value="2"/>
</dbReference>
<dbReference type="GO" id="GO:0005634">
    <property type="term" value="C:nucleus"/>
    <property type="evidence" value="ECO:0007669"/>
    <property type="project" value="UniProtKB-SubCell"/>
</dbReference>
<evidence type="ECO:0000256" key="3">
    <source>
        <dbReference type="ARBA" id="ARBA00022723"/>
    </source>
</evidence>
<dbReference type="PROSITE" id="PS50157">
    <property type="entry name" value="ZINC_FINGER_C2H2_2"/>
    <property type="match status" value="3"/>
</dbReference>
<comment type="subcellular location">
    <subcellularLocation>
        <location evidence="1">Nucleus</location>
    </subcellularLocation>
</comment>
<dbReference type="FunFam" id="3.30.160.60:FF:001107">
    <property type="entry name" value="POZ-, AT hook-, and zinc finger-containing protein 1 isoform X1"/>
    <property type="match status" value="1"/>
</dbReference>
<dbReference type="Pfam" id="PF16637">
    <property type="entry name" value="zf-C2H2_assoc3"/>
    <property type="match status" value="1"/>
</dbReference>
<feature type="domain" description="C2H2-type" evidence="13">
    <location>
        <begin position="107"/>
        <end position="135"/>
    </location>
</feature>
<keyword evidence="4" id="KW-0677">Repeat</keyword>
<comment type="similarity">
    <text evidence="2">Belongs to the krueppel C2H2-type zinc-finger protein family.</text>
</comment>
<evidence type="ECO:0000256" key="9">
    <source>
        <dbReference type="ARBA" id="ARBA00023163"/>
    </source>
</evidence>
<dbReference type="GO" id="GO:0008270">
    <property type="term" value="F:zinc ion binding"/>
    <property type="evidence" value="ECO:0007669"/>
    <property type="project" value="UniProtKB-KW"/>
</dbReference>
<evidence type="ECO:0000256" key="11">
    <source>
        <dbReference type="PROSITE-ProRule" id="PRU00042"/>
    </source>
</evidence>
<keyword evidence="10" id="KW-0539">Nucleus</keyword>
<dbReference type="Proteomes" id="UP001159641">
    <property type="component" value="Unassembled WGS sequence"/>
</dbReference>
<dbReference type="InterPro" id="IPR013087">
    <property type="entry name" value="Znf_C2H2_type"/>
</dbReference>
<dbReference type="PANTHER" id="PTHR24393">
    <property type="entry name" value="ZINC FINGER PROTEIN"/>
    <property type="match status" value="1"/>
</dbReference>
<dbReference type="Gene3D" id="3.30.160.60">
    <property type="entry name" value="Classic Zinc Finger"/>
    <property type="match status" value="2"/>
</dbReference>
<evidence type="ECO:0000313" key="14">
    <source>
        <dbReference type="EMBL" id="KAJ8782735.1"/>
    </source>
</evidence>
<comment type="caution">
    <text evidence="14">The sequence shown here is derived from an EMBL/GenBank/DDBJ whole genome shotgun (WGS) entry which is preliminary data.</text>
</comment>
<evidence type="ECO:0000256" key="2">
    <source>
        <dbReference type="ARBA" id="ARBA00006991"/>
    </source>
</evidence>
<dbReference type="GO" id="GO:0000978">
    <property type="term" value="F:RNA polymerase II cis-regulatory region sequence-specific DNA binding"/>
    <property type="evidence" value="ECO:0007669"/>
    <property type="project" value="TreeGrafter"/>
</dbReference>
<dbReference type="Gene3D" id="3.30.40.10">
    <property type="entry name" value="Zinc/RING finger domain, C3HC4 (zinc finger)"/>
    <property type="match status" value="1"/>
</dbReference>
<keyword evidence="8" id="KW-0238">DNA-binding</keyword>
<keyword evidence="6" id="KW-0862">Zinc</keyword>
<reference evidence="14 15" key="1">
    <citation type="submission" date="2022-11" db="EMBL/GenBank/DDBJ databases">
        <title>Whole genome sequence of Eschrichtius robustus ER-17-0199.</title>
        <authorList>
            <person name="Bruniche-Olsen A."/>
            <person name="Black A.N."/>
            <person name="Fields C.J."/>
            <person name="Walden K."/>
            <person name="Dewoody J.A."/>
        </authorList>
    </citation>
    <scope>NUCLEOTIDE SEQUENCE [LARGE SCALE GENOMIC DNA]</scope>
    <source>
        <strain evidence="14">ER-17-0199</strain>
        <tissue evidence="14">Blubber</tissue>
    </source>
</reference>
<sequence length="434" mass="46566">MFHDLHGWAAMQARAGGEMLGVDPGLPSQGVVLTAAPGRWGESTACLEGHREDALHATKASEGGAWGLPGTVGGTGSPCVGQKWLCATVCLVGSWVWTPAFTSPRFPFCPQTCNASFATRDRLRSHLACHEDKVPCQVCGKYLRAAYMADHLKKHSEGPSNFCSICNRGFSSASYLKVHVKTHHGVPLPQVSRHQEPIPNGGAAFHCARTYGNKGKRPLALHFASLRRLCCGGAGPGVGRREGCWLAGRLKEARDLSGSGLQDKSHSGESHSRADGVELWLNAFFSFDHVGRGSQEGQKCSHQDPIESSDSYGDLSDASDLKTPEKQSTNGSFSCDMAVPKNKMESDGEKKYPCPECGSFFRSKSYLNKHIQKVHVRALGGPLGDLGPALGSPFSPQQNMSLLESFGFQIVQSAFASSLVDPEVDQQPMGPEGK</sequence>
<evidence type="ECO:0000256" key="12">
    <source>
        <dbReference type="SAM" id="MobiDB-lite"/>
    </source>
</evidence>
<feature type="domain" description="C2H2-type" evidence="13">
    <location>
        <begin position="352"/>
        <end position="375"/>
    </location>
</feature>
<dbReference type="EMBL" id="JAIQCJ010002099">
    <property type="protein sequence ID" value="KAJ8782735.1"/>
    <property type="molecule type" value="Genomic_DNA"/>
</dbReference>
<feature type="region of interest" description="Disordered" evidence="12">
    <location>
        <begin position="295"/>
        <end position="349"/>
    </location>
</feature>
<keyword evidence="7" id="KW-0805">Transcription regulation</keyword>
<keyword evidence="15" id="KW-1185">Reference proteome</keyword>
<dbReference type="PANTHER" id="PTHR24393:SF15">
    <property type="entry name" value="IP01243P-RELATED"/>
    <property type="match status" value="1"/>
</dbReference>
<evidence type="ECO:0000256" key="4">
    <source>
        <dbReference type="ARBA" id="ARBA00022737"/>
    </source>
</evidence>
<dbReference type="GO" id="GO:0001228">
    <property type="term" value="F:DNA-binding transcription activator activity, RNA polymerase II-specific"/>
    <property type="evidence" value="ECO:0007669"/>
    <property type="project" value="TreeGrafter"/>
</dbReference>
<dbReference type="InterPro" id="IPR036236">
    <property type="entry name" value="Znf_C2H2_sf"/>
</dbReference>
<gene>
    <name evidence="14" type="ORF">J1605_009934</name>
</gene>
<keyword evidence="9" id="KW-0804">Transcription</keyword>
<evidence type="ECO:0000313" key="15">
    <source>
        <dbReference type="Proteomes" id="UP001159641"/>
    </source>
</evidence>
<keyword evidence="3" id="KW-0479">Metal-binding</keyword>
<dbReference type="PROSITE" id="PS00028">
    <property type="entry name" value="ZINC_FINGER_C2H2_1"/>
    <property type="match status" value="3"/>
</dbReference>